<reference evidence="1" key="1">
    <citation type="submission" date="2020-10" db="EMBL/GenBank/DDBJ databases">
        <title>Connecting structure to function with the recovery of over 1000 high-quality activated sludge metagenome-assembled genomes encoding full-length rRNA genes using long-read sequencing.</title>
        <authorList>
            <person name="Singleton C.M."/>
            <person name="Petriglieri F."/>
            <person name="Kristensen J.M."/>
            <person name="Kirkegaard R.H."/>
            <person name="Michaelsen T.Y."/>
            <person name="Andersen M.H."/>
            <person name="Karst S.M."/>
            <person name="Dueholm M.S."/>
            <person name="Nielsen P.H."/>
            <person name="Albertsen M."/>
        </authorList>
    </citation>
    <scope>NUCLEOTIDE SEQUENCE</scope>
    <source>
        <strain evidence="1">Skiv_18-Q3-R9-52_MAXAC.067</strain>
    </source>
</reference>
<dbReference type="Proteomes" id="UP000886657">
    <property type="component" value="Unassembled WGS sequence"/>
</dbReference>
<dbReference type="PROSITE" id="PS51257">
    <property type="entry name" value="PROKAR_LIPOPROTEIN"/>
    <property type="match status" value="1"/>
</dbReference>
<gene>
    <name evidence="1" type="primary">rhlP</name>
    <name evidence="1" type="ORF">IPP58_13035</name>
</gene>
<dbReference type="InterPro" id="IPR026443">
    <property type="entry name" value="Rhombo_lipo"/>
</dbReference>
<evidence type="ECO:0000313" key="2">
    <source>
        <dbReference type="Proteomes" id="UP000886657"/>
    </source>
</evidence>
<organism evidence="1 2">
    <name type="scientific">Candidatus Geothrix skivensis</name>
    <dbReference type="NCBI Taxonomy" id="2954439"/>
    <lineage>
        <taxon>Bacteria</taxon>
        <taxon>Pseudomonadati</taxon>
        <taxon>Acidobacteriota</taxon>
        <taxon>Holophagae</taxon>
        <taxon>Holophagales</taxon>
        <taxon>Holophagaceae</taxon>
        <taxon>Geothrix</taxon>
    </lineage>
</organism>
<comment type="caution">
    <text evidence="1">The sequence shown here is derived from an EMBL/GenBank/DDBJ whole genome shotgun (WGS) entry which is preliminary data.</text>
</comment>
<protein>
    <submittedName>
        <fullName evidence="1">Rhombotarget lipoprotein</fullName>
    </submittedName>
</protein>
<keyword evidence="1" id="KW-0449">Lipoprotein</keyword>
<name>A0A9D7SH55_9BACT</name>
<dbReference type="EMBL" id="JADKIO010000009">
    <property type="protein sequence ID" value="MBK9797395.1"/>
    <property type="molecule type" value="Genomic_DNA"/>
</dbReference>
<dbReference type="AlphaFoldDB" id="A0A9D7SH55"/>
<sequence length="269" mass="28691">MRTSLSAPLAALLLLVGCATPETVQRRSSLATYLGAKASPPTEPATGPAKLQLPLRLGIAFVPADAGQRAGSLNATAPANLMDPAQEQDLHKQVADLFGQKPWALSFKIIPAIYLAKGGGFADLDQVSRSFGVDVVALVSVDQVQFSSPRWYAWTYWTLVGAYMVKGDKNDTTSLVDAAVYHVPSHTFLFRAGGIGTVKGSSSWSNREEAFRQQSRESLALAMANLSGSLDQGVAGFKQDLLKGVRKDVQLVDKDGNPLGSAAYDPARR</sequence>
<dbReference type="NCBIfam" id="TIGR04179">
    <property type="entry name" value="rhombo_lipo"/>
    <property type="match status" value="1"/>
</dbReference>
<evidence type="ECO:0000313" key="1">
    <source>
        <dbReference type="EMBL" id="MBK9797395.1"/>
    </source>
</evidence>
<accession>A0A9D7SH55</accession>
<proteinExistence type="predicted"/>